<evidence type="ECO:0000313" key="1">
    <source>
        <dbReference type="EMBL" id="QIM65421.1"/>
    </source>
</evidence>
<dbReference type="KEGG" id="fcl:A4G17_08195"/>
<dbReference type="SUPFAM" id="SSF54593">
    <property type="entry name" value="Glyoxalase/Bleomycin resistance protein/Dihydroxybiphenyl dioxygenase"/>
    <property type="match status" value="1"/>
</dbReference>
<reference evidence="2 3" key="2">
    <citation type="submission" date="2018-11" db="EMBL/GenBank/DDBJ databases">
        <title>Genomic Encyclopedia of Type Strains, Phase IV (KMG-IV): sequencing the most valuable type-strain genomes for metagenomic binning, comparative biology and taxonomic classification.</title>
        <authorList>
            <person name="Goeker M."/>
        </authorList>
    </citation>
    <scope>NUCLEOTIDE SEQUENCE [LARGE SCALE GENOMIC DNA]</scope>
    <source>
        <strain evidence="2 3">DSM 25797</strain>
    </source>
</reference>
<proteinExistence type="predicted"/>
<protein>
    <recommendedName>
        <fullName evidence="5">Enzyme related to lactoylglutathione lyase</fullName>
    </recommendedName>
</protein>
<evidence type="ECO:0000313" key="3">
    <source>
        <dbReference type="Proteomes" id="UP000276901"/>
    </source>
</evidence>
<evidence type="ECO:0000313" key="2">
    <source>
        <dbReference type="EMBL" id="RPE96136.1"/>
    </source>
</evidence>
<evidence type="ECO:0008006" key="5">
    <source>
        <dbReference type="Google" id="ProtNLM"/>
    </source>
</evidence>
<sequence>MKLFPTNNLVSVINVSNYNSSLAWYQKWLGEPNEIPMEGVAEWRIADNAWLQLSAGEPVGNATVVIGVDDVSDCRNKLIAVGIEAREIVDWDVVLVCDLTDLEGNTISLVQMKE</sequence>
<dbReference type="CDD" id="cd06587">
    <property type="entry name" value="VOC"/>
    <property type="match status" value="1"/>
</dbReference>
<organism evidence="1 4">
    <name type="scientific">Frederiksenia canicola</name>
    <dbReference type="NCBI Taxonomy" id="123824"/>
    <lineage>
        <taxon>Bacteria</taxon>
        <taxon>Pseudomonadati</taxon>
        <taxon>Pseudomonadota</taxon>
        <taxon>Gammaproteobacteria</taxon>
        <taxon>Pasteurellales</taxon>
        <taxon>Pasteurellaceae</taxon>
        <taxon>Frederiksenia</taxon>
    </lineage>
</organism>
<evidence type="ECO:0000313" key="4">
    <source>
        <dbReference type="Proteomes" id="UP000502287"/>
    </source>
</evidence>
<name>A0AAE6X725_9PAST</name>
<keyword evidence="3" id="KW-1185">Reference proteome</keyword>
<dbReference type="Proteomes" id="UP000276901">
    <property type="component" value="Unassembled WGS sequence"/>
</dbReference>
<dbReference type="Proteomes" id="UP000502287">
    <property type="component" value="Chromosome"/>
</dbReference>
<dbReference type="Gene3D" id="3.10.180.10">
    <property type="entry name" value="2,3-Dihydroxybiphenyl 1,2-Dioxygenase, domain 1"/>
    <property type="match status" value="1"/>
</dbReference>
<dbReference type="RefSeq" id="WP_123956051.1">
    <property type="nucleotide sequence ID" value="NZ_CP015029.1"/>
</dbReference>
<dbReference type="EMBL" id="CP015029">
    <property type="protein sequence ID" value="QIM65421.1"/>
    <property type="molecule type" value="Genomic_DNA"/>
</dbReference>
<dbReference type="EMBL" id="RKQT01000001">
    <property type="protein sequence ID" value="RPE96136.1"/>
    <property type="molecule type" value="Genomic_DNA"/>
</dbReference>
<dbReference type="InterPro" id="IPR029068">
    <property type="entry name" value="Glyas_Bleomycin-R_OHBP_Dase"/>
</dbReference>
<reference evidence="1 4" key="1">
    <citation type="submission" date="2016-03" db="EMBL/GenBank/DDBJ databases">
        <authorList>
            <person name="Hansen M.J."/>
            <person name="Bojesen A.M."/>
            <person name="Planet P."/>
        </authorList>
    </citation>
    <scope>NUCLEOTIDE SEQUENCE [LARGE SCALE GENOMIC DNA]</scope>
    <source>
        <strain evidence="1 4">HPA 21</strain>
    </source>
</reference>
<accession>A0AAE6X725</accession>
<gene>
    <name evidence="1" type="ORF">A4G17_08195</name>
    <name evidence="2" type="ORF">EDC49_0520</name>
</gene>
<dbReference type="AlphaFoldDB" id="A0AAE6X725"/>